<proteinExistence type="predicted"/>
<evidence type="ECO:0000256" key="2">
    <source>
        <dbReference type="ARBA" id="ARBA00022555"/>
    </source>
</evidence>
<dbReference type="InterPro" id="IPR046884">
    <property type="entry name" value="MnmA-like_central"/>
</dbReference>
<keyword evidence="4" id="KW-0819">tRNA processing</keyword>
<dbReference type="EMBL" id="ADFP01000047">
    <property type="protein sequence ID" value="EFB91219.1"/>
    <property type="molecule type" value="Genomic_DNA"/>
</dbReference>
<dbReference type="PANTHER" id="PTHR11933">
    <property type="entry name" value="TRNA 5-METHYLAMINOMETHYL-2-THIOURIDYLATE -METHYLTRANSFERASE"/>
    <property type="match status" value="1"/>
</dbReference>
<gene>
    <name evidence="12" type="ORF">HMPREF7215_0310</name>
</gene>
<keyword evidence="8" id="KW-1015">Disulfide bond</keyword>
<keyword evidence="3 12" id="KW-0808">Transferase</keyword>
<dbReference type="PANTHER" id="PTHR11933:SF5">
    <property type="entry name" value="MITOCHONDRIAL TRNA-SPECIFIC 2-THIOURIDYLASE 1"/>
    <property type="match status" value="1"/>
</dbReference>
<dbReference type="InterPro" id="IPR004506">
    <property type="entry name" value="MnmA-like"/>
</dbReference>
<keyword evidence="2" id="KW-0820">tRNA-binding</keyword>
<comment type="catalytic activity">
    <reaction evidence="9">
        <text>S-sulfanyl-L-cysteinyl-[protein] + uridine(34) in tRNA + AH2 + ATP = 2-thiouridine(34) in tRNA + L-cysteinyl-[protein] + A + AMP + diphosphate + H(+)</text>
        <dbReference type="Rhea" id="RHEA:47032"/>
        <dbReference type="Rhea" id="RHEA-COMP:10131"/>
        <dbReference type="Rhea" id="RHEA-COMP:11726"/>
        <dbReference type="Rhea" id="RHEA-COMP:11727"/>
        <dbReference type="Rhea" id="RHEA-COMP:11728"/>
        <dbReference type="ChEBI" id="CHEBI:13193"/>
        <dbReference type="ChEBI" id="CHEBI:15378"/>
        <dbReference type="ChEBI" id="CHEBI:17499"/>
        <dbReference type="ChEBI" id="CHEBI:29950"/>
        <dbReference type="ChEBI" id="CHEBI:30616"/>
        <dbReference type="ChEBI" id="CHEBI:33019"/>
        <dbReference type="ChEBI" id="CHEBI:61963"/>
        <dbReference type="ChEBI" id="CHEBI:65315"/>
        <dbReference type="ChEBI" id="CHEBI:87170"/>
        <dbReference type="ChEBI" id="CHEBI:456215"/>
        <dbReference type="EC" id="2.8.1.13"/>
    </reaction>
</comment>
<keyword evidence="7" id="KW-0694">RNA-binding</keyword>
<evidence type="ECO:0000256" key="3">
    <source>
        <dbReference type="ARBA" id="ARBA00022679"/>
    </source>
</evidence>
<reference evidence="12 13" key="1">
    <citation type="submission" date="2009-12" db="EMBL/GenBank/DDBJ databases">
        <authorList>
            <person name="Shrivastava S."/>
            <person name="Madupu R."/>
            <person name="Durkin A.S."/>
            <person name="Torralba M."/>
            <person name="Methe B."/>
            <person name="Sutton G.G."/>
            <person name="Strausberg R.L."/>
            <person name="Nelson K.E."/>
        </authorList>
    </citation>
    <scope>NUCLEOTIDE SEQUENCE [LARGE SCALE GENOMIC DNA]</scope>
    <source>
        <strain evidence="12 13">W5455</strain>
    </source>
</reference>
<dbReference type="GO" id="GO:0016740">
    <property type="term" value="F:transferase activity"/>
    <property type="evidence" value="ECO:0007669"/>
    <property type="project" value="UniProtKB-KW"/>
</dbReference>
<dbReference type="InterPro" id="IPR023382">
    <property type="entry name" value="MnmA-like_central_sf"/>
</dbReference>
<sequence length="346" mass="38626">MSEKILVGVSGGVDSALSALRLRDLGYDVTAAHLILKDGEDPTDRLRLERLARHVPVHELDCRARFCERVVRPFLDAYRKGLTPNPCVICNAALKFRALFELADRLGIDKVATGHYARVLKRGRRWAIARTDSPKDQTYMLCRLPHEWLSRLCFPLSEERSKTGVKNELASRLGAERLAQGDSQGICFLEGGSLERFLEDHLAAEERHIGRMVGHDGEDLGPHKGLIFYTEGQRRGLGLSRGPWFVARRDFASNRLLLSHGTEATVGTIYFENARWQQEVRAGQDCLVQYCYRARPVPGRLADCHDGGGTVELQEPAGSVSIGQALVLYDVAERVLLGGGFIKYME</sequence>
<evidence type="ECO:0000259" key="11">
    <source>
        <dbReference type="Pfam" id="PF20259"/>
    </source>
</evidence>
<evidence type="ECO:0000256" key="4">
    <source>
        <dbReference type="ARBA" id="ARBA00022694"/>
    </source>
</evidence>
<dbReference type="Proteomes" id="UP000006462">
    <property type="component" value="Unassembled WGS sequence"/>
</dbReference>
<dbReference type="NCBIfam" id="TIGR00420">
    <property type="entry name" value="trmU"/>
    <property type="match status" value="1"/>
</dbReference>
<keyword evidence="6" id="KW-0067">ATP-binding</keyword>
<dbReference type="SUPFAM" id="SSF52402">
    <property type="entry name" value="Adenine nucleotide alpha hydrolases-like"/>
    <property type="match status" value="1"/>
</dbReference>
<dbReference type="Gene3D" id="2.30.30.280">
    <property type="entry name" value="Adenine nucleotide alpha hydrolases-like domains"/>
    <property type="match status" value="1"/>
</dbReference>
<evidence type="ECO:0000256" key="5">
    <source>
        <dbReference type="ARBA" id="ARBA00022741"/>
    </source>
</evidence>
<evidence type="ECO:0000256" key="9">
    <source>
        <dbReference type="ARBA" id="ARBA00051542"/>
    </source>
</evidence>
<protein>
    <recommendedName>
        <fullName evidence="1">tRNA-uridine 2-sulfurtransferase</fullName>
        <ecNumber evidence="1">2.8.1.13</ecNumber>
    </recommendedName>
</protein>
<dbReference type="EC" id="2.8.1.13" evidence="1"/>
<dbReference type="InterPro" id="IPR014729">
    <property type="entry name" value="Rossmann-like_a/b/a_fold"/>
</dbReference>
<comment type="caution">
    <text evidence="12">The sequence shown here is derived from an EMBL/GenBank/DDBJ whole genome shotgun (WGS) entry which is preliminary data.</text>
</comment>
<evidence type="ECO:0000313" key="13">
    <source>
        <dbReference type="Proteomes" id="UP000006462"/>
    </source>
</evidence>
<dbReference type="Pfam" id="PF20258">
    <property type="entry name" value="tRNA_Me_trans_C"/>
    <property type="match status" value="1"/>
</dbReference>
<dbReference type="RefSeq" id="WP_009164283.1">
    <property type="nucleotide sequence ID" value="NZ_ADFP01000047.1"/>
</dbReference>
<feature type="domain" description="tRNA-specific 2-thiouridylase MnmA-like C-terminal" evidence="10">
    <location>
        <begin position="268"/>
        <end position="342"/>
    </location>
</feature>
<evidence type="ECO:0000313" key="12">
    <source>
        <dbReference type="EMBL" id="EFB91219.1"/>
    </source>
</evidence>
<organism evidence="12 13">
    <name type="scientific">Pyramidobacter piscolens W5455</name>
    <dbReference type="NCBI Taxonomy" id="352165"/>
    <lineage>
        <taxon>Bacteria</taxon>
        <taxon>Thermotogati</taxon>
        <taxon>Synergistota</taxon>
        <taxon>Synergistia</taxon>
        <taxon>Synergistales</taxon>
        <taxon>Dethiosulfovibrionaceae</taxon>
        <taxon>Pyramidobacter</taxon>
    </lineage>
</organism>
<dbReference type="Pfam" id="PF03054">
    <property type="entry name" value="tRNA_Me_trans"/>
    <property type="match status" value="1"/>
</dbReference>
<dbReference type="CDD" id="cd01998">
    <property type="entry name" value="MnmA_TRMU-like"/>
    <property type="match status" value="1"/>
</dbReference>
<accession>A0ABM9ZW99</accession>
<keyword evidence="13" id="KW-1185">Reference proteome</keyword>
<evidence type="ECO:0000256" key="8">
    <source>
        <dbReference type="ARBA" id="ARBA00023157"/>
    </source>
</evidence>
<dbReference type="Gene3D" id="2.40.30.10">
    <property type="entry name" value="Translation factors"/>
    <property type="match status" value="1"/>
</dbReference>
<evidence type="ECO:0000256" key="7">
    <source>
        <dbReference type="ARBA" id="ARBA00022884"/>
    </source>
</evidence>
<evidence type="ECO:0000259" key="10">
    <source>
        <dbReference type="Pfam" id="PF20258"/>
    </source>
</evidence>
<name>A0ABM9ZW99_9BACT</name>
<evidence type="ECO:0000256" key="6">
    <source>
        <dbReference type="ARBA" id="ARBA00022840"/>
    </source>
</evidence>
<evidence type="ECO:0000256" key="1">
    <source>
        <dbReference type="ARBA" id="ARBA00011949"/>
    </source>
</evidence>
<feature type="domain" description="tRNA-specific 2-thiouridylase MnmA-like central" evidence="11">
    <location>
        <begin position="196"/>
        <end position="259"/>
    </location>
</feature>
<keyword evidence="5" id="KW-0547">Nucleotide-binding</keyword>
<dbReference type="Pfam" id="PF20259">
    <property type="entry name" value="tRNA_Me_trans_M"/>
    <property type="match status" value="1"/>
</dbReference>
<dbReference type="Gene3D" id="3.40.50.620">
    <property type="entry name" value="HUPs"/>
    <property type="match status" value="1"/>
</dbReference>
<dbReference type="InterPro" id="IPR046885">
    <property type="entry name" value="MnmA-like_C"/>
</dbReference>